<dbReference type="Pfam" id="PF01177">
    <property type="entry name" value="Asp_Glu_race"/>
    <property type="match status" value="1"/>
</dbReference>
<dbReference type="InterPro" id="IPR018187">
    <property type="entry name" value="Asp/Glu_racemase_AS_1"/>
</dbReference>
<dbReference type="PROSITE" id="PS00923">
    <property type="entry name" value="ASP_GLU_RACEMASE_1"/>
    <property type="match status" value="1"/>
</dbReference>
<keyword evidence="3 7" id="KW-0133">Cell shape</keyword>
<comment type="caution">
    <text evidence="8">The sequence shown here is derived from an EMBL/GenBank/DDBJ whole genome shotgun (WGS) entry which is preliminary data.</text>
</comment>
<feature type="binding site" evidence="7">
    <location>
        <begin position="46"/>
        <end position="47"/>
    </location>
    <ligand>
        <name>substrate</name>
    </ligand>
</feature>
<dbReference type="NCBIfam" id="TIGR00067">
    <property type="entry name" value="glut_race"/>
    <property type="match status" value="1"/>
</dbReference>
<dbReference type="GO" id="GO:0008881">
    <property type="term" value="F:glutamate racemase activity"/>
    <property type="evidence" value="ECO:0007669"/>
    <property type="project" value="UniProtKB-UniRule"/>
</dbReference>
<evidence type="ECO:0000256" key="1">
    <source>
        <dbReference type="ARBA" id="ARBA00001602"/>
    </source>
</evidence>
<dbReference type="PROSITE" id="PS00924">
    <property type="entry name" value="ASP_GLU_RACEMASE_2"/>
    <property type="match status" value="1"/>
</dbReference>
<dbReference type="GO" id="GO:0071555">
    <property type="term" value="P:cell wall organization"/>
    <property type="evidence" value="ECO:0007669"/>
    <property type="project" value="UniProtKB-KW"/>
</dbReference>
<dbReference type="SUPFAM" id="SSF53681">
    <property type="entry name" value="Aspartate/glutamate racemase"/>
    <property type="match status" value="2"/>
</dbReference>
<evidence type="ECO:0000256" key="6">
    <source>
        <dbReference type="ARBA" id="ARBA00023316"/>
    </source>
</evidence>
<proteinExistence type="inferred from homology"/>
<evidence type="ECO:0000256" key="2">
    <source>
        <dbReference type="ARBA" id="ARBA00013090"/>
    </source>
</evidence>
<dbReference type="OrthoDB" id="9801055at2"/>
<accession>A0A4S4NND4</accession>
<dbReference type="GO" id="GO:0009252">
    <property type="term" value="P:peptidoglycan biosynthetic process"/>
    <property type="evidence" value="ECO:0007669"/>
    <property type="project" value="UniProtKB-UniRule"/>
</dbReference>
<evidence type="ECO:0000256" key="3">
    <source>
        <dbReference type="ARBA" id="ARBA00022960"/>
    </source>
</evidence>
<comment type="pathway">
    <text evidence="7">Cell wall biogenesis; peptidoglycan biosynthesis.</text>
</comment>
<dbReference type="EMBL" id="SRSF01000002">
    <property type="protein sequence ID" value="THH40517.1"/>
    <property type="molecule type" value="Genomic_DNA"/>
</dbReference>
<dbReference type="HAMAP" id="MF_00258">
    <property type="entry name" value="Glu_racemase"/>
    <property type="match status" value="1"/>
</dbReference>
<dbReference type="UniPathway" id="UPA00219"/>
<feature type="binding site" evidence="7">
    <location>
        <begin position="78"/>
        <end position="79"/>
    </location>
    <ligand>
        <name>substrate</name>
    </ligand>
</feature>
<keyword evidence="5 7" id="KW-0413">Isomerase</keyword>
<dbReference type="InterPro" id="IPR015942">
    <property type="entry name" value="Asp/Glu/hydantoin_racemase"/>
</dbReference>
<evidence type="ECO:0000313" key="8">
    <source>
        <dbReference type="EMBL" id="THH40517.1"/>
    </source>
</evidence>
<dbReference type="GO" id="GO:0008360">
    <property type="term" value="P:regulation of cell shape"/>
    <property type="evidence" value="ECO:0007669"/>
    <property type="project" value="UniProtKB-KW"/>
</dbReference>
<dbReference type="Gene3D" id="3.40.50.1860">
    <property type="match status" value="2"/>
</dbReference>
<name>A0A4S4NND4_9BACT</name>
<dbReference type="InterPro" id="IPR004391">
    <property type="entry name" value="Glu_race"/>
</dbReference>
<comment type="catalytic activity">
    <reaction evidence="1 7">
        <text>L-glutamate = D-glutamate</text>
        <dbReference type="Rhea" id="RHEA:12813"/>
        <dbReference type="ChEBI" id="CHEBI:29985"/>
        <dbReference type="ChEBI" id="CHEBI:29986"/>
        <dbReference type="EC" id="5.1.1.3"/>
    </reaction>
</comment>
<reference evidence="8 9" key="1">
    <citation type="submission" date="2019-04" db="EMBL/GenBank/DDBJ databases">
        <title>Lewinella litorea sp. nov., isolated from a marine sand.</title>
        <authorList>
            <person name="Yoon J.-H."/>
        </authorList>
    </citation>
    <scope>NUCLEOTIDE SEQUENCE [LARGE SCALE GENOMIC DNA]</scope>
    <source>
        <strain evidence="8 9">HSMS-39</strain>
    </source>
</reference>
<dbReference type="InterPro" id="IPR001920">
    <property type="entry name" value="Asp/Glu_race"/>
</dbReference>
<dbReference type="Proteomes" id="UP000308528">
    <property type="component" value="Unassembled WGS sequence"/>
</dbReference>
<dbReference type="AlphaFoldDB" id="A0A4S4NND4"/>
<comment type="function">
    <text evidence="7">Provides the (R)-glutamate required for cell wall biosynthesis.</text>
</comment>
<keyword evidence="4 7" id="KW-0573">Peptidoglycan synthesis</keyword>
<protein>
    <recommendedName>
        <fullName evidence="2 7">Glutamate racemase</fullName>
        <ecNumber evidence="2 7">5.1.1.3</ecNumber>
    </recommendedName>
</protein>
<feature type="active site" description="Proton donor/acceptor" evidence="7">
    <location>
        <position position="183"/>
    </location>
</feature>
<feature type="binding site" evidence="7">
    <location>
        <begin position="184"/>
        <end position="185"/>
    </location>
    <ligand>
        <name>substrate</name>
    </ligand>
</feature>
<dbReference type="EC" id="5.1.1.3" evidence="2 7"/>
<dbReference type="PANTHER" id="PTHR21198">
    <property type="entry name" value="GLUTAMATE RACEMASE"/>
    <property type="match status" value="1"/>
</dbReference>
<keyword evidence="6 7" id="KW-0961">Cell wall biogenesis/degradation</keyword>
<organism evidence="8 9">
    <name type="scientific">Neolewinella litorea</name>
    <dbReference type="NCBI Taxonomy" id="2562452"/>
    <lineage>
        <taxon>Bacteria</taxon>
        <taxon>Pseudomonadati</taxon>
        <taxon>Bacteroidota</taxon>
        <taxon>Saprospiria</taxon>
        <taxon>Saprospirales</taxon>
        <taxon>Lewinellaceae</taxon>
        <taxon>Neolewinella</taxon>
    </lineage>
</organism>
<dbReference type="PANTHER" id="PTHR21198:SF2">
    <property type="entry name" value="GLUTAMATE RACEMASE"/>
    <property type="match status" value="1"/>
</dbReference>
<dbReference type="InterPro" id="IPR033134">
    <property type="entry name" value="Asp/Glu_racemase_AS_2"/>
</dbReference>
<evidence type="ECO:0000256" key="5">
    <source>
        <dbReference type="ARBA" id="ARBA00023235"/>
    </source>
</evidence>
<sequence>MYLPPHNGSIGVFDSGIGGLSVANAICGLLPRDSLLYVSDNHHAPYGARTDREVLAFSRQITDFLLSAGVKLVVVACNTATSIAIDGLREAYPDVPFVGLEPAVKPAADGRHIGVMATAVTLRSSRYQSLKERYLTDRPVWESPCTGLVERIEAFGAGSPAVRDYLAELFREADSLDTVVLGCTHYPLVIEDIRAALPPGVNVIDPSGAAARQVQRLLEKRGLLVSEPTDPARYDFYCTGGSAPLQRTLHALPALNTGRRWVVPYLGLK</sequence>
<comment type="similarity">
    <text evidence="7">Belongs to the aspartate/glutamate racemases family.</text>
</comment>
<gene>
    <name evidence="7 8" type="primary">murI</name>
    <name evidence="8" type="ORF">E4021_07210</name>
</gene>
<dbReference type="RefSeq" id="WP_136457854.1">
    <property type="nucleotide sequence ID" value="NZ_SRSF01000002.1"/>
</dbReference>
<evidence type="ECO:0000313" key="9">
    <source>
        <dbReference type="Proteomes" id="UP000308528"/>
    </source>
</evidence>
<evidence type="ECO:0000256" key="4">
    <source>
        <dbReference type="ARBA" id="ARBA00022984"/>
    </source>
</evidence>
<feature type="binding site" evidence="7">
    <location>
        <begin position="14"/>
        <end position="15"/>
    </location>
    <ligand>
        <name>substrate</name>
    </ligand>
</feature>
<feature type="active site" description="Proton donor/acceptor" evidence="7">
    <location>
        <position position="77"/>
    </location>
</feature>
<keyword evidence="9" id="KW-1185">Reference proteome</keyword>
<evidence type="ECO:0000256" key="7">
    <source>
        <dbReference type="HAMAP-Rule" id="MF_00258"/>
    </source>
</evidence>